<dbReference type="InterPro" id="IPR029787">
    <property type="entry name" value="Nucleotide_cyclase"/>
</dbReference>
<keyword evidence="7" id="KW-1185">Reference proteome</keyword>
<evidence type="ECO:0000256" key="2">
    <source>
        <dbReference type="ARBA" id="ARBA00034247"/>
    </source>
</evidence>
<feature type="domain" description="GGDEF" evidence="5">
    <location>
        <begin position="103"/>
        <end position="221"/>
    </location>
</feature>
<keyword evidence="3" id="KW-0175">Coiled coil</keyword>
<dbReference type="EC" id="2.7.7.65" evidence="1"/>
<dbReference type="Pfam" id="PF00990">
    <property type="entry name" value="GGDEF"/>
    <property type="match status" value="1"/>
</dbReference>
<feature type="coiled-coil region" evidence="3">
    <location>
        <begin position="45"/>
        <end position="72"/>
    </location>
</feature>
<dbReference type="PROSITE" id="PS50887">
    <property type="entry name" value="GGDEF"/>
    <property type="match status" value="1"/>
</dbReference>
<dbReference type="Gene3D" id="3.30.70.270">
    <property type="match status" value="1"/>
</dbReference>
<evidence type="ECO:0000313" key="6">
    <source>
        <dbReference type="EMBL" id="MDQ0439514.1"/>
    </source>
</evidence>
<evidence type="ECO:0000313" key="7">
    <source>
        <dbReference type="Proteomes" id="UP001241603"/>
    </source>
</evidence>
<dbReference type="PANTHER" id="PTHR45138:SF9">
    <property type="entry name" value="DIGUANYLATE CYCLASE DGCM-RELATED"/>
    <property type="match status" value="1"/>
</dbReference>
<organism evidence="6 7">
    <name type="scientific">Kaistia dalseonensis</name>
    <dbReference type="NCBI Taxonomy" id="410840"/>
    <lineage>
        <taxon>Bacteria</taxon>
        <taxon>Pseudomonadati</taxon>
        <taxon>Pseudomonadota</taxon>
        <taxon>Alphaproteobacteria</taxon>
        <taxon>Hyphomicrobiales</taxon>
        <taxon>Kaistiaceae</taxon>
        <taxon>Kaistia</taxon>
    </lineage>
</organism>
<dbReference type="InterPro" id="IPR043128">
    <property type="entry name" value="Rev_trsase/Diguanyl_cyclase"/>
</dbReference>
<name>A0ABU0HDE1_9HYPH</name>
<proteinExistence type="predicted"/>
<dbReference type="NCBIfam" id="TIGR00254">
    <property type="entry name" value="GGDEF"/>
    <property type="match status" value="1"/>
</dbReference>
<reference evidence="6 7" key="1">
    <citation type="submission" date="2023-07" db="EMBL/GenBank/DDBJ databases">
        <title>Genomic Encyclopedia of Type Strains, Phase IV (KMG-IV): sequencing the most valuable type-strain genomes for metagenomic binning, comparative biology and taxonomic classification.</title>
        <authorList>
            <person name="Goeker M."/>
        </authorList>
    </citation>
    <scope>NUCLEOTIDE SEQUENCE [LARGE SCALE GENOMIC DNA]</scope>
    <source>
        <strain evidence="6 7">B6-8</strain>
    </source>
</reference>
<evidence type="ECO:0000256" key="3">
    <source>
        <dbReference type="SAM" id="Coils"/>
    </source>
</evidence>
<comment type="catalytic activity">
    <reaction evidence="2">
        <text>2 GTP = 3',3'-c-di-GMP + 2 diphosphate</text>
        <dbReference type="Rhea" id="RHEA:24898"/>
        <dbReference type="ChEBI" id="CHEBI:33019"/>
        <dbReference type="ChEBI" id="CHEBI:37565"/>
        <dbReference type="ChEBI" id="CHEBI:58805"/>
        <dbReference type="EC" id="2.7.7.65"/>
    </reaction>
</comment>
<dbReference type="CDD" id="cd01949">
    <property type="entry name" value="GGDEF"/>
    <property type="match status" value="1"/>
</dbReference>
<dbReference type="EMBL" id="JAUSVO010000005">
    <property type="protein sequence ID" value="MDQ0439514.1"/>
    <property type="molecule type" value="Genomic_DNA"/>
</dbReference>
<gene>
    <name evidence="6" type="ORF">QO014_003915</name>
</gene>
<sequence>MSEPLPSRQRRIEAPEANEIPPTRRREFPAEADPASFPVEPRALIQRLSQEVAALRRALEQSHHRIATLEAEVSEDPLSGLLNERAFSREIERALQFQGRYRTVTSVALVNFEGLTAIGQRLGRTVANRLLRIIGDHIRASIRSCDVGARIGEEQFGIVLWNAAPADCDQRLSALKTAIAGLDLAFLGPDVAIGFDVAVTGIEPGETPEAIIARADQAFAA</sequence>
<protein>
    <recommendedName>
        <fullName evidence="1">diguanylate cyclase</fullName>
        <ecNumber evidence="1">2.7.7.65</ecNumber>
    </recommendedName>
</protein>
<evidence type="ECO:0000256" key="4">
    <source>
        <dbReference type="SAM" id="MobiDB-lite"/>
    </source>
</evidence>
<dbReference type="InterPro" id="IPR050469">
    <property type="entry name" value="Diguanylate_Cyclase"/>
</dbReference>
<dbReference type="Proteomes" id="UP001241603">
    <property type="component" value="Unassembled WGS sequence"/>
</dbReference>
<dbReference type="RefSeq" id="WP_266350386.1">
    <property type="nucleotide sequence ID" value="NZ_JAPKNG010000005.1"/>
</dbReference>
<evidence type="ECO:0000256" key="1">
    <source>
        <dbReference type="ARBA" id="ARBA00012528"/>
    </source>
</evidence>
<dbReference type="InterPro" id="IPR000160">
    <property type="entry name" value="GGDEF_dom"/>
</dbReference>
<feature type="region of interest" description="Disordered" evidence="4">
    <location>
        <begin position="1"/>
        <end position="33"/>
    </location>
</feature>
<accession>A0ABU0HDE1</accession>
<comment type="caution">
    <text evidence="6">The sequence shown here is derived from an EMBL/GenBank/DDBJ whole genome shotgun (WGS) entry which is preliminary data.</text>
</comment>
<dbReference type="SUPFAM" id="SSF55073">
    <property type="entry name" value="Nucleotide cyclase"/>
    <property type="match status" value="1"/>
</dbReference>
<dbReference type="SMART" id="SM00267">
    <property type="entry name" value="GGDEF"/>
    <property type="match status" value="1"/>
</dbReference>
<evidence type="ECO:0000259" key="5">
    <source>
        <dbReference type="PROSITE" id="PS50887"/>
    </source>
</evidence>
<dbReference type="PANTHER" id="PTHR45138">
    <property type="entry name" value="REGULATORY COMPONENTS OF SENSORY TRANSDUCTION SYSTEM"/>
    <property type="match status" value="1"/>
</dbReference>